<keyword evidence="4" id="KW-1185">Reference proteome</keyword>
<dbReference type="Pfam" id="PF10764">
    <property type="entry name" value="Gin"/>
    <property type="match status" value="1"/>
</dbReference>
<sequence>MERIAQRCIVCEEERLDGIAICEQFICRHCEQEMVQTDVQDEKYPFFIHQMRRIWLTNDA</sequence>
<reference evidence="1 3" key="1">
    <citation type="submission" date="2020-12" db="EMBL/GenBank/DDBJ databases">
        <title>strain FJAT-54423T represents a novel species of the genus Brevibacillus.</title>
        <authorList>
            <person name="Tang R."/>
        </authorList>
    </citation>
    <scope>NUCLEOTIDE SEQUENCE [LARGE SCALE GENOMIC DNA]</scope>
    <source>
        <strain evidence="1 3">FJAT-54423</strain>
    </source>
</reference>
<accession>A0A7T5JNK6</accession>
<evidence type="ECO:0000313" key="4">
    <source>
        <dbReference type="Proteomes" id="UP000677234"/>
    </source>
</evidence>
<dbReference type="RefSeq" id="WP_198828111.1">
    <property type="nucleotide sequence ID" value="NZ_CP066308.1"/>
</dbReference>
<protein>
    <submittedName>
        <fullName evidence="1">Sigma factor G inhibitor Gin</fullName>
    </submittedName>
</protein>
<dbReference type="InterPro" id="IPR019700">
    <property type="entry name" value="Sigma-G_inhibitor_Gin"/>
</dbReference>
<dbReference type="EMBL" id="CP066308">
    <property type="protein sequence ID" value="QQE74533.1"/>
    <property type="molecule type" value="Genomic_DNA"/>
</dbReference>
<dbReference type="KEGG" id="bcop:JD108_00540"/>
<gene>
    <name evidence="1" type="ORF">JD108_00540</name>
    <name evidence="2" type="ORF">KDJ56_00540</name>
</gene>
<reference evidence="2" key="2">
    <citation type="submission" date="2021-04" db="EMBL/GenBank/DDBJ databases">
        <title>Brevibacillus composti FJAT-54423, complete genome.</title>
        <authorList>
            <person name="Tang R."/>
        </authorList>
    </citation>
    <scope>NUCLEOTIDE SEQUENCE</scope>
    <source>
        <strain evidence="2">FJAT-54424</strain>
    </source>
</reference>
<name>A0A7T5JNK6_9BACL</name>
<evidence type="ECO:0000313" key="3">
    <source>
        <dbReference type="Proteomes" id="UP000595847"/>
    </source>
</evidence>
<dbReference type="Proteomes" id="UP000677234">
    <property type="component" value="Chromosome"/>
</dbReference>
<evidence type="ECO:0000313" key="2">
    <source>
        <dbReference type="EMBL" id="QUO41615.1"/>
    </source>
</evidence>
<proteinExistence type="predicted"/>
<evidence type="ECO:0000313" key="1">
    <source>
        <dbReference type="EMBL" id="QQE74533.1"/>
    </source>
</evidence>
<dbReference type="Proteomes" id="UP000595847">
    <property type="component" value="Chromosome"/>
</dbReference>
<dbReference type="AlphaFoldDB" id="A0A7T5JNK6"/>
<dbReference type="EMBL" id="CP073708">
    <property type="protein sequence ID" value="QUO41615.1"/>
    <property type="molecule type" value="Genomic_DNA"/>
</dbReference>
<organism evidence="1 3">
    <name type="scientific">Brevibacillus composti</name>
    <dbReference type="NCBI Taxonomy" id="2796470"/>
    <lineage>
        <taxon>Bacteria</taxon>
        <taxon>Bacillati</taxon>
        <taxon>Bacillota</taxon>
        <taxon>Bacilli</taxon>
        <taxon>Bacillales</taxon>
        <taxon>Paenibacillaceae</taxon>
        <taxon>Brevibacillus</taxon>
    </lineage>
</organism>